<keyword evidence="3" id="KW-1185">Reference proteome</keyword>
<comment type="caution">
    <text evidence="2">The sequence shown here is derived from an EMBL/GenBank/DDBJ whole genome shotgun (WGS) entry which is preliminary data.</text>
</comment>
<evidence type="ECO:0000313" key="2">
    <source>
        <dbReference type="EMBL" id="GGE03561.1"/>
    </source>
</evidence>
<reference evidence="2" key="2">
    <citation type="submission" date="2020-09" db="EMBL/GenBank/DDBJ databases">
        <authorList>
            <person name="Sun Q."/>
            <person name="Zhou Y."/>
        </authorList>
    </citation>
    <scope>NUCLEOTIDE SEQUENCE</scope>
    <source>
        <strain evidence="2">CGMCC 1.15179</strain>
    </source>
</reference>
<dbReference type="Proteomes" id="UP000625210">
    <property type="component" value="Unassembled WGS sequence"/>
</dbReference>
<accession>A0A8J2VDW7</accession>
<dbReference type="AlphaFoldDB" id="A0A8J2VDW7"/>
<dbReference type="InterPro" id="IPR016181">
    <property type="entry name" value="Acyl_CoA_acyltransferase"/>
</dbReference>
<protein>
    <submittedName>
        <fullName evidence="2">N-acetyltransferase YodP</fullName>
    </submittedName>
</protein>
<name>A0A8J2VDW7_9BACL</name>
<gene>
    <name evidence="2" type="primary">yodP</name>
    <name evidence="2" type="ORF">GCM10011571_00520</name>
</gene>
<dbReference type="InterPro" id="IPR000182">
    <property type="entry name" value="GNAT_dom"/>
</dbReference>
<dbReference type="CDD" id="cd04301">
    <property type="entry name" value="NAT_SF"/>
    <property type="match status" value="1"/>
</dbReference>
<dbReference type="InterPro" id="IPR022525">
    <property type="entry name" value="GNAT_AblB"/>
</dbReference>
<dbReference type="GO" id="GO:0008080">
    <property type="term" value="F:N-acetyltransferase activity"/>
    <property type="evidence" value="ECO:0007669"/>
    <property type="project" value="InterPro"/>
</dbReference>
<sequence>MNQSILTSVKELESCKVEVDPHNSRVKLLEYPKQEVSRLSRDLVEEAEEKQLGKVIVYAREQDVEAWKNEGFRLEGTIDGFFNGDSACMMANFVEKERALSEKCDELDRIVKLAEQTKKIEQPPELPAGYALREAQPEDVPELARLYRQVFTTYPTPIHHEDDIRRAMEDDVYFSVVTHEEWIVSASSADVFPEYQCAELTDCATDPQYRGKGLVSALFSHLEQKLSKMGIGHAFSLTRAISAGMNIVAAKHGYRYRGRLVQNCEIAGGFEDMNIWVKAF</sequence>
<proteinExistence type="predicted"/>
<reference evidence="2" key="1">
    <citation type="journal article" date="2014" name="Int. J. Syst. Evol. Microbiol.">
        <title>Complete genome sequence of Corynebacterium casei LMG S-19264T (=DSM 44701T), isolated from a smear-ripened cheese.</title>
        <authorList>
            <consortium name="US DOE Joint Genome Institute (JGI-PGF)"/>
            <person name="Walter F."/>
            <person name="Albersmeier A."/>
            <person name="Kalinowski J."/>
            <person name="Ruckert C."/>
        </authorList>
    </citation>
    <scope>NUCLEOTIDE SEQUENCE</scope>
    <source>
        <strain evidence="2">CGMCC 1.15179</strain>
    </source>
</reference>
<evidence type="ECO:0000313" key="3">
    <source>
        <dbReference type="Proteomes" id="UP000625210"/>
    </source>
</evidence>
<dbReference type="RefSeq" id="WP_188645938.1">
    <property type="nucleotide sequence ID" value="NZ_BMHQ01000001.1"/>
</dbReference>
<dbReference type="NCBIfam" id="TIGR03827">
    <property type="entry name" value="GNAT_ablB"/>
    <property type="match status" value="1"/>
</dbReference>
<evidence type="ECO:0000259" key="1">
    <source>
        <dbReference type="PROSITE" id="PS51186"/>
    </source>
</evidence>
<dbReference type="EMBL" id="BMHQ01000001">
    <property type="protein sequence ID" value="GGE03561.1"/>
    <property type="molecule type" value="Genomic_DNA"/>
</dbReference>
<dbReference type="Gene3D" id="3.40.630.30">
    <property type="match status" value="1"/>
</dbReference>
<dbReference type="PROSITE" id="PS51186">
    <property type="entry name" value="GNAT"/>
    <property type="match status" value="1"/>
</dbReference>
<dbReference type="Pfam" id="PF00583">
    <property type="entry name" value="Acetyltransf_1"/>
    <property type="match status" value="1"/>
</dbReference>
<feature type="domain" description="N-acetyltransferase" evidence="1">
    <location>
        <begin position="130"/>
        <end position="278"/>
    </location>
</feature>
<organism evidence="2 3">
    <name type="scientific">Marinithermofilum abyssi</name>
    <dbReference type="NCBI Taxonomy" id="1571185"/>
    <lineage>
        <taxon>Bacteria</taxon>
        <taxon>Bacillati</taxon>
        <taxon>Bacillota</taxon>
        <taxon>Bacilli</taxon>
        <taxon>Bacillales</taxon>
        <taxon>Thermoactinomycetaceae</taxon>
        <taxon>Marinithermofilum</taxon>
    </lineage>
</organism>
<dbReference type="SUPFAM" id="SSF55729">
    <property type="entry name" value="Acyl-CoA N-acyltransferases (Nat)"/>
    <property type="match status" value="1"/>
</dbReference>